<dbReference type="Gene3D" id="3.40.50.300">
    <property type="entry name" value="P-loop containing nucleotide triphosphate hydrolases"/>
    <property type="match status" value="1"/>
</dbReference>
<feature type="region of interest" description="Disordered" evidence="17">
    <location>
        <begin position="75"/>
        <end position="96"/>
    </location>
</feature>
<feature type="domain" description="AIG1-type G" evidence="18">
    <location>
        <begin position="721"/>
        <end position="950"/>
    </location>
</feature>
<dbReference type="FunCoup" id="A0A804JIV4">
    <property type="interactions" value="3399"/>
</dbReference>
<dbReference type="InParanoid" id="A0A804JIV4"/>
<feature type="compositionally biased region" description="Acidic residues" evidence="17">
    <location>
        <begin position="260"/>
        <end position="271"/>
    </location>
</feature>
<accession>A0A804JIV4</accession>
<dbReference type="InterPro" id="IPR024283">
    <property type="entry name" value="TOC159_MAD"/>
</dbReference>
<dbReference type="SUPFAM" id="SSF52540">
    <property type="entry name" value="P-loop containing nucleoside triphosphate hydrolases"/>
    <property type="match status" value="1"/>
</dbReference>
<evidence type="ECO:0000256" key="4">
    <source>
        <dbReference type="ARBA" id="ARBA00022640"/>
    </source>
</evidence>
<evidence type="ECO:0000256" key="8">
    <source>
        <dbReference type="ARBA" id="ARBA00022801"/>
    </source>
</evidence>
<feature type="region of interest" description="Disordered" evidence="17">
    <location>
        <begin position="610"/>
        <end position="629"/>
    </location>
</feature>
<comment type="subcellular location">
    <subcellularLocation>
        <location evidence="15">Plastid</location>
        <location evidence="15">Chloroplast outer membrane</location>
        <topology evidence="15">Single-pass membrane protein</topology>
    </subcellularLocation>
</comment>
<dbReference type="EMBL" id="HG996471">
    <property type="protein sequence ID" value="CAG1846953.1"/>
    <property type="molecule type" value="Genomic_DNA"/>
</dbReference>
<evidence type="ECO:0000256" key="12">
    <source>
        <dbReference type="ARBA" id="ARBA00022989"/>
    </source>
</evidence>
<feature type="compositionally biased region" description="Polar residues" evidence="17">
    <location>
        <begin position="403"/>
        <end position="416"/>
    </location>
</feature>
<feature type="region of interest" description="Disordered" evidence="17">
    <location>
        <begin position="144"/>
        <end position="334"/>
    </location>
</feature>
<reference evidence="19" key="1">
    <citation type="submission" date="2021-03" db="EMBL/GenBank/DDBJ databases">
        <authorList>
            <consortium name="Genoscope - CEA"/>
            <person name="William W."/>
        </authorList>
    </citation>
    <scope>NUCLEOTIDE SEQUENCE</scope>
    <source>
        <strain evidence="19">Doubled-haploid Pahang</strain>
    </source>
</reference>
<dbReference type="GO" id="GO:0005525">
    <property type="term" value="F:GTP binding"/>
    <property type="evidence" value="ECO:0007669"/>
    <property type="project" value="UniProtKB-KW"/>
</dbReference>
<feature type="compositionally biased region" description="Polar residues" evidence="17">
    <location>
        <begin position="425"/>
        <end position="435"/>
    </location>
</feature>
<dbReference type="GO" id="GO:0045037">
    <property type="term" value="P:protein import into chloroplast stroma"/>
    <property type="evidence" value="ECO:0000318"/>
    <property type="project" value="GO_Central"/>
</dbReference>
<evidence type="ECO:0000313" key="21">
    <source>
        <dbReference type="Proteomes" id="UP000012960"/>
    </source>
</evidence>
<keyword evidence="6" id="KW-0479">Metal-binding</keyword>
<keyword evidence="10" id="KW-0460">Magnesium</keyword>
<dbReference type="InterPro" id="IPR045058">
    <property type="entry name" value="GIMA/IAN/Toc"/>
</dbReference>
<evidence type="ECO:0000256" key="2">
    <source>
        <dbReference type="ARBA" id="ARBA00022448"/>
    </source>
</evidence>
<feature type="region of interest" description="Disordered" evidence="17">
    <location>
        <begin position="1"/>
        <end position="63"/>
    </location>
</feature>
<evidence type="ECO:0000256" key="5">
    <source>
        <dbReference type="ARBA" id="ARBA00022692"/>
    </source>
</evidence>
<dbReference type="GO" id="GO:0045036">
    <property type="term" value="P:protein targeting to chloroplast"/>
    <property type="evidence" value="ECO:0000318"/>
    <property type="project" value="GO_Central"/>
</dbReference>
<sequence>MDSAADPVSLSAARGPKFLPISPPGSLLIRAPLTSEENDSPLASDTSEEEQEGFETASDLEEESINSALATAALLTPKGDGLSRSTSMPIKARVTRDDDPDVVALVDELEDEDDDEDDFYGIAKVAVSSQVPTLVDKGEDLMGEQRAGTSLETHVSQTTEGDFLPDSLEIVSDENPKTEDSSKNGNLAAEEQKTVENPIPQSTEEKPIEDEDAVDGTLDKYGEHTVSDPQEKKDGSLVEELGETASPDIGAIAELKRVEDESEAADVEEEGETNKSCTKEGGLNIEEAKSDTTDELKMGTDGSGDSSQNINQSSVPNAHTPEEKSVGSYSAEDIQMSEGSWEKLDQLNDNIGHAKRCVSLTGGSEVVDDKAAEDSADGVDSANANVILSPIHELWDEKPKVELNQSANDSEVNNNEPVPELLSDGDNSISVQDKQSPFIIEEKSKGNKNKGDTFETSGVTEDNNDQQLNSVSEPELTEGGDFADHEQNLCQEKAKEDEENLGSDEPSKVAMVASLEGAKEMRKELDEDSSTTGLHSVLHSSKDIDDQIILDSDEEVLTYKDDEGNEMIDSDALVALLKAASSSTADGGPKVTSQDANRIFSVDRPAGLGSSIPSLKPAPPRHTNPSILSPSELTVTADHDDQITEEQKKLHEKVELIKVKFLRLVYRLGHSPEDTVAAQVLYRLSLAEGIRSRQQINRAFSLESAKKKALQLEQDDTEGLDFCCNILVLGKSGVGKSATINSIFGEEKSQTNAFEPATTSIKEIVGTVGGVKIRVIDTPGLRASGMDQASSRRILTSIKKYTRRCPPDIVLYVDRMDTLTRDQNDLPLLRTITSTLGSSIWFNAIVALTHAASAPPDGPSGSPLSYEVFVAQRSHAVQQSIRLAAGDMRLMNPVALVENHATCRRNRDGQKVLPNGQSWRPQMLLLCYSSKILSEANSLLKLQDPSPGKLFGGFRLRAPPLPFLLSSLMQSRPHPKLPADQGGENEDSDMDLDNLSDADQGEEDDEYDQLPPFKPLKKSQIAKLTKEQRRAYLDEYDYRVKLLQKKQWKEELRRLRQMKNQQKVSQDDFGHADTVEDFDQDNAPATIPVPLPDMVLPPSFDCDAPTYRYRFLEPTSQFLARPVLDTHGWDHDCGFDGVSLEEGLAVAGRFPAVLSAQVTKDKKEFSIHLDSSISAKHGENGSTLSGFDIQAVGKQFAYTLRGETKFKTSKKNRSTGGISITFLGETVATGLKFEDQLSIGKQVNLHVSTGAVRAQGDTAHGANLEVRLRDKDYPISQTLSTLGLSLIRAHGNLAVGANLQSQFSISRSSKMSVRVGLNNKQTGQITVRTSTSEQLQFALVGIIPIAISIFRSMRSGESSTY</sequence>
<dbReference type="PANTHER" id="PTHR10903:SF120">
    <property type="entry name" value="TRANSLOCASE OF CHLOROPLAST 159, CHLOROPLASTIC"/>
    <property type="match status" value="1"/>
</dbReference>
<keyword evidence="13" id="KW-0342">GTP-binding</keyword>
<keyword evidence="11" id="KW-0653">Protein transport</keyword>
<keyword evidence="7" id="KW-0547">Nucleotide-binding</keyword>
<dbReference type="Pfam" id="PF04548">
    <property type="entry name" value="AIG1"/>
    <property type="match status" value="1"/>
</dbReference>
<feature type="region of interest" description="Disordered" evidence="17">
    <location>
        <begin position="399"/>
        <end position="508"/>
    </location>
</feature>
<feature type="compositionally biased region" description="Acidic residues" evidence="17">
    <location>
        <begin position="46"/>
        <end position="63"/>
    </location>
</feature>
<evidence type="ECO:0000256" key="7">
    <source>
        <dbReference type="ARBA" id="ARBA00022741"/>
    </source>
</evidence>
<keyword evidence="14" id="KW-0472">Membrane</keyword>
<dbReference type="PROSITE" id="PS51720">
    <property type="entry name" value="G_AIG1"/>
    <property type="match status" value="1"/>
</dbReference>
<proteinExistence type="inferred from homology"/>
<feature type="compositionally biased region" description="Basic and acidic residues" evidence="17">
    <location>
        <begin position="286"/>
        <end position="298"/>
    </location>
</feature>
<dbReference type="GO" id="GO:0009707">
    <property type="term" value="C:chloroplast outer membrane"/>
    <property type="evidence" value="ECO:0000318"/>
    <property type="project" value="GO_Central"/>
</dbReference>
<evidence type="ECO:0000256" key="14">
    <source>
        <dbReference type="ARBA" id="ARBA00023136"/>
    </source>
</evidence>
<evidence type="ECO:0000256" key="9">
    <source>
        <dbReference type="ARBA" id="ARBA00022805"/>
    </source>
</evidence>
<feature type="compositionally biased region" description="Polar residues" evidence="17">
    <location>
        <begin position="147"/>
        <end position="160"/>
    </location>
</feature>
<feature type="compositionally biased region" description="Polar residues" evidence="17">
    <location>
        <begin position="303"/>
        <end position="317"/>
    </location>
</feature>
<dbReference type="InterPro" id="IPR006703">
    <property type="entry name" value="G_AIG1"/>
</dbReference>
<evidence type="ECO:0000256" key="16">
    <source>
        <dbReference type="ARBA" id="ARBA00023775"/>
    </source>
</evidence>
<evidence type="ECO:0000256" key="17">
    <source>
        <dbReference type="SAM" id="MobiDB-lite"/>
    </source>
</evidence>
<feature type="region of interest" description="Disordered" evidence="17">
    <location>
        <begin position="971"/>
        <end position="1014"/>
    </location>
</feature>
<comment type="similarity">
    <text evidence="16">Belongs to the TRAFAC class TrmE-Era-EngA-EngB-Septin-like GTPase superfamily. AIG1/Toc34/Toc159-like paraseptin GTPase family. TOC159 subfamily.</text>
</comment>
<dbReference type="Gramene" id="Ma06_t21620.1">
    <property type="protein sequence ID" value="Ma06_p21620.1"/>
    <property type="gene ID" value="Ma06_g21620"/>
</dbReference>
<dbReference type="PANTHER" id="PTHR10903">
    <property type="entry name" value="GTPASE, IMAP FAMILY MEMBER-RELATED"/>
    <property type="match status" value="1"/>
</dbReference>
<dbReference type="FunFam" id="3.40.50.300:FF:000413">
    <property type="entry name" value="Translocase of chloroplast 120, chloroplastic"/>
    <property type="match status" value="1"/>
</dbReference>
<feature type="compositionally biased region" description="Basic and acidic residues" evidence="17">
    <location>
        <begin position="482"/>
        <end position="496"/>
    </location>
</feature>
<organism evidence="20 21">
    <name type="scientific">Musa acuminata subsp. malaccensis</name>
    <name type="common">Wild banana</name>
    <name type="synonym">Musa malaccensis</name>
    <dbReference type="NCBI Taxonomy" id="214687"/>
    <lineage>
        <taxon>Eukaryota</taxon>
        <taxon>Viridiplantae</taxon>
        <taxon>Streptophyta</taxon>
        <taxon>Embryophyta</taxon>
        <taxon>Tracheophyta</taxon>
        <taxon>Spermatophyta</taxon>
        <taxon>Magnoliopsida</taxon>
        <taxon>Liliopsida</taxon>
        <taxon>Zingiberales</taxon>
        <taxon>Musaceae</taxon>
        <taxon>Musa</taxon>
    </lineage>
</organism>
<evidence type="ECO:0000256" key="13">
    <source>
        <dbReference type="ARBA" id="ARBA00023134"/>
    </source>
</evidence>
<dbReference type="Proteomes" id="UP000012960">
    <property type="component" value="Unplaced"/>
</dbReference>
<dbReference type="NCBIfam" id="TIGR00993">
    <property type="entry name" value="3a0901s04IAP86"/>
    <property type="match status" value="1"/>
</dbReference>
<dbReference type="Pfam" id="PF11886">
    <property type="entry name" value="TOC159_MAD"/>
    <property type="match status" value="1"/>
</dbReference>
<evidence type="ECO:0000313" key="20">
    <source>
        <dbReference type="EnsemblPlants" id="Ma06_p21620.1"/>
    </source>
</evidence>
<dbReference type="OMA" id="DNIGHAK"/>
<dbReference type="CDD" id="cd01853">
    <property type="entry name" value="Toc34_like"/>
    <property type="match status" value="1"/>
</dbReference>
<feature type="compositionally biased region" description="Basic and acidic residues" evidence="17">
    <location>
        <begin position="217"/>
        <end position="236"/>
    </location>
</feature>
<evidence type="ECO:0000256" key="6">
    <source>
        <dbReference type="ARBA" id="ARBA00022723"/>
    </source>
</evidence>
<evidence type="ECO:0000256" key="11">
    <source>
        <dbReference type="ARBA" id="ARBA00022927"/>
    </source>
</evidence>
<evidence type="ECO:0000256" key="3">
    <source>
        <dbReference type="ARBA" id="ARBA00022528"/>
    </source>
</evidence>
<dbReference type="InterPro" id="IPR005690">
    <property type="entry name" value="Toc86_159"/>
</dbReference>
<name>A0A804JIV4_MUSAM</name>
<keyword evidence="21" id="KW-1185">Reference proteome</keyword>
<keyword evidence="5" id="KW-0812">Transmembrane</keyword>
<dbReference type="GO" id="GO:0046872">
    <property type="term" value="F:metal ion binding"/>
    <property type="evidence" value="ECO:0007669"/>
    <property type="project" value="UniProtKB-KW"/>
</dbReference>
<keyword evidence="8" id="KW-0378">Hydrolase</keyword>
<keyword evidence="4" id="KW-0934">Plastid</keyword>
<evidence type="ECO:0000256" key="1">
    <source>
        <dbReference type="ARBA" id="ARBA00001946"/>
    </source>
</evidence>
<evidence type="ECO:0000256" key="15">
    <source>
        <dbReference type="ARBA" id="ARBA00023766"/>
    </source>
</evidence>
<dbReference type="InterPro" id="IPR027417">
    <property type="entry name" value="P-loop_NTPase"/>
</dbReference>
<protein>
    <submittedName>
        <fullName evidence="19">(wild Malaysian banana) hypothetical protein</fullName>
    </submittedName>
</protein>
<keyword evidence="3" id="KW-0150">Chloroplast</keyword>
<keyword evidence="9" id="KW-1002">Plastid outer membrane</keyword>
<evidence type="ECO:0000256" key="10">
    <source>
        <dbReference type="ARBA" id="ARBA00022842"/>
    </source>
</evidence>
<keyword evidence="2" id="KW-0813">Transport</keyword>
<feature type="compositionally biased region" description="Polar residues" evidence="17">
    <location>
        <begin position="454"/>
        <end position="472"/>
    </location>
</feature>
<reference evidence="20" key="2">
    <citation type="submission" date="2021-05" db="UniProtKB">
        <authorList>
            <consortium name="EnsemblPlants"/>
        </authorList>
    </citation>
    <scope>IDENTIFICATION</scope>
    <source>
        <strain evidence="20">subsp. malaccensis</strain>
    </source>
</reference>
<evidence type="ECO:0000313" key="19">
    <source>
        <dbReference type="EMBL" id="CAG1846953.1"/>
    </source>
</evidence>
<evidence type="ECO:0000259" key="18">
    <source>
        <dbReference type="PROSITE" id="PS51720"/>
    </source>
</evidence>
<dbReference type="GO" id="GO:0003924">
    <property type="term" value="F:GTPase activity"/>
    <property type="evidence" value="ECO:0000318"/>
    <property type="project" value="GO_Central"/>
</dbReference>
<feature type="compositionally biased region" description="Acidic residues" evidence="17">
    <location>
        <begin position="983"/>
        <end position="1008"/>
    </location>
</feature>
<keyword evidence="12" id="KW-1133">Transmembrane helix</keyword>
<dbReference type="OrthoDB" id="8954335at2759"/>
<feature type="compositionally biased region" description="Basic and acidic residues" evidence="17">
    <location>
        <begin position="440"/>
        <end position="453"/>
    </location>
</feature>
<gene>
    <name evidence="19" type="ORF">GSMUA_167480.1</name>
</gene>
<dbReference type="EnsemblPlants" id="Ma06_t21620.1">
    <property type="protein sequence ID" value="Ma06_p21620.1"/>
    <property type="gene ID" value="Ma06_g21620"/>
</dbReference>
<comment type="cofactor">
    <cofactor evidence="1">
        <name>Mg(2+)</name>
        <dbReference type="ChEBI" id="CHEBI:18420"/>
    </cofactor>
</comment>